<dbReference type="Proteomes" id="UP000284998">
    <property type="component" value="Unassembled WGS sequence"/>
</dbReference>
<accession>A0A414WWP4</accession>
<name>A0A414WWP4_9BACT</name>
<dbReference type="AlphaFoldDB" id="A0A414WWP4"/>
<gene>
    <name evidence="1" type="ORF">DW204_10035</name>
</gene>
<reference evidence="1 2" key="1">
    <citation type="submission" date="2018-08" db="EMBL/GenBank/DDBJ databases">
        <title>A genome reference for cultivated species of the human gut microbiota.</title>
        <authorList>
            <person name="Zou Y."/>
            <person name="Xue W."/>
            <person name="Luo G."/>
        </authorList>
    </citation>
    <scope>NUCLEOTIDE SEQUENCE [LARGE SCALE GENOMIC DNA]</scope>
    <source>
        <strain evidence="1 2">AM17-44</strain>
    </source>
</reference>
<evidence type="ECO:0000313" key="1">
    <source>
        <dbReference type="EMBL" id="RHH43177.1"/>
    </source>
</evidence>
<evidence type="ECO:0000313" key="2">
    <source>
        <dbReference type="Proteomes" id="UP000284998"/>
    </source>
</evidence>
<dbReference type="EMBL" id="QRJS01000024">
    <property type="protein sequence ID" value="RHH43177.1"/>
    <property type="molecule type" value="Genomic_DNA"/>
</dbReference>
<evidence type="ECO:0008006" key="3">
    <source>
        <dbReference type="Google" id="ProtNLM"/>
    </source>
</evidence>
<proteinExistence type="predicted"/>
<dbReference type="PROSITE" id="PS51257">
    <property type="entry name" value="PROKAR_LIPOPROTEIN"/>
    <property type="match status" value="1"/>
</dbReference>
<dbReference type="RefSeq" id="WP_118243927.1">
    <property type="nucleotide sequence ID" value="NZ_DAWCZY010000067.1"/>
</dbReference>
<comment type="caution">
    <text evidence="1">The sequence shown here is derived from an EMBL/GenBank/DDBJ whole genome shotgun (WGS) entry which is preliminary data.</text>
</comment>
<sequence>MKKVVFMLAMILPMFILSSCSKDDEPNIDGQLVGIWEEDTNSELEVFCIELKEDGTGCQWAEDYGKIDEYGKSYFAWSTSGGKITVIHENDGSMTMDYAIRNGKLYVSYEDETITYVKK</sequence>
<protein>
    <recommendedName>
        <fullName evidence="3">Lipocalin-like domain-containing protein</fullName>
    </recommendedName>
</protein>
<organism evidence="1 2">
    <name type="scientific">Phocaeicola plebeius</name>
    <dbReference type="NCBI Taxonomy" id="310297"/>
    <lineage>
        <taxon>Bacteria</taxon>
        <taxon>Pseudomonadati</taxon>
        <taxon>Bacteroidota</taxon>
        <taxon>Bacteroidia</taxon>
        <taxon>Bacteroidales</taxon>
        <taxon>Bacteroidaceae</taxon>
        <taxon>Phocaeicola</taxon>
    </lineage>
</organism>